<proteinExistence type="predicted"/>
<gene>
    <name evidence="1" type="ORF">TOT_020000447</name>
</gene>
<dbReference type="VEuPathDB" id="PiroplasmaDB:TOT_020000447"/>
<evidence type="ECO:0000313" key="1">
    <source>
        <dbReference type="EMBL" id="BAM40185.1"/>
    </source>
</evidence>
<dbReference type="GeneID" id="20714595"/>
<sequence>MARLQWYEEKMPLHKYTYSLMPNSSLPPHRRVVTYNPKPGGWLGPVLSTRPGVPLIAPRDLNVELRVLADPRAQMQRCVYPAVCFASKHGVKR</sequence>
<name>J4D7H2_THEOR</name>
<dbReference type="Proteomes" id="UP000003786">
    <property type="component" value="Chromosome 2"/>
</dbReference>
<organism evidence="1 2">
    <name type="scientific">Theileria orientalis strain Shintoku</name>
    <dbReference type="NCBI Taxonomy" id="869250"/>
    <lineage>
        <taxon>Eukaryota</taxon>
        <taxon>Sar</taxon>
        <taxon>Alveolata</taxon>
        <taxon>Apicomplexa</taxon>
        <taxon>Aconoidasida</taxon>
        <taxon>Piroplasmida</taxon>
        <taxon>Theileriidae</taxon>
        <taxon>Theileria</taxon>
    </lineage>
</organism>
<accession>J4D7H2</accession>
<protein>
    <submittedName>
        <fullName evidence="1">Uncharacterized protein</fullName>
    </submittedName>
</protein>
<dbReference type="EMBL" id="AP011947">
    <property type="protein sequence ID" value="BAM40185.1"/>
    <property type="molecule type" value="Genomic_DNA"/>
</dbReference>
<dbReference type="KEGG" id="tot:TOT_020000447"/>
<reference evidence="1 2" key="1">
    <citation type="journal article" date="2012" name="MBio">
        <title>Comparative genome analysis of three eukaryotic parasites with differing abilities to transform leukocytes reveals key mediators of Theileria-induced leukocyte transformation.</title>
        <authorList>
            <person name="Hayashida K."/>
            <person name="Hara Y."/>
            <person name="Abe T."/>
            <person name="Yamasaki C."/>
            <person name="Toyoda A."/>
            <person name="Kosuge T."/>
            <person name="Suzuki Y."/>
            <person name="Sato Y."/>
            <person name="Kawashima S."/>
            <person name="Katayama T."/>
            <person name="Wakaguri H."/>
            <person name="Inoue N."/>
            <person name="Homma K."/>
            <person name="Tada-Umezaki M."/>
            <person name="Yagi Y."/>
            <person name="Fujii Y."/>
            <person name="Habara T."/>
            <person name="Kanehisa M."/>
            <person name="Watanabe H."/>
            <person name="Ito K."/>
            <person name="Gojobori T."/>
            <person name="Sugawara H."/>
            <person name="Imanishi T."/>
            <person name="Weir W."/>
            <person name="Gardner M."/>
            <person name="Pain A."/>
            <person name="Shiels B."/>
            <person name="Hattori M."/>
            <person name="Nene V."/>
            <person name="Sugimoto C."/>
        </authorList>
    </citation>
    <scope>NUCLEOTIDE SEQUENCE [LARGE SCALE GENOMIC DNA]</scope>
    <source>
        <strain evidence="1 2">Shintoku</strain>
    </source>
</reference>
<dbReference type="AlphaFoldDB" id="J4D7H2"/>
<evidence type="ECO:0000313" key="2">
    <source>
        <dbReference type="Proteomes" id="UP000003786"/>
    </source>
</evidence>
<dbReference type="RefSeq" id="XP_009690486.1">
    <property type="nucleotide sequence ID" value="XM_009692191.1"/>
</dbReference>
<keyword evidence="2" id="KW-1185">Reference proteome</keyword>